<dbReference type="EMBL" id="LXPE01000028">
    <property type="protein sequence ID" value="OBA25992.1"/>
    <property type="molecule type" value="Genomic_DNA"/>
</dbReference>
<gene>
    <name evidence="1" type="ORF">HANVADRAFT_53485</name>
</gene>
<evidence type="ECO:0000313" key="1">
    <source>
        <dbReference type="EMBL" id="OBA25992.1"/>
    </source>
</evidence>
<name>A0A1B7TB79_9ASCO</name>
<dbReference type="OrthoDB" id="4069549at2759"/>
<protein>
    <recommendedName>
        <fullName evidence="3">Phosphatases II</fullName>
    </recommendedName>
</protein>
<comment type="caution">
    <text evidence="1">The sequence shown here is derived from an EMBL/GenBank/DDBJ whole genome shotgun (WGS) entry which is preliminary data.</text>
</comment>
<dbReference type="Proteomes" id="UP000092321">
    <property type="component" value="Unassembled WGS sequence"/>
</dbReference>
<dbReference type="AlphaFoldDB" id="A0A1B7TB79"/>
<organism evidence="1 2">
    <name type="scientific">Hanseniaspora valbyensis NRRL Y-1626</name>
    <dbReference type="NCBI Taxonomy" id="766949"/>
    <lineage>
        <taxon>Eukaryota</taxon>
        <taxon>Fungi</taxon>
        <taxon>Dikarya</taxon>
        <taxon>Ascomycota</taxon>
        <taxon>Saccharomycotina</taxon>
        <taxon>Saccharomycetes</taxon>
        <taxon>Saccharomycodales</taxon>
        <taxon>Saccharomycodaceae</taxon>
        <taxon>Hanseniaspora</taxon>
    </lineage>
</organism>
<reference evidence="2" key="1">
    <citation type="journal article" date="2016" name="Proc. Natl. Acad. Sci. U.S.A.">
        <title>Comparative genomics of biotechnologically important yeasts.</title>
        <authorList>
            <person name="Riley R."/>
            <person name="Haridas S."/>
            <person name="Wolfe K.H."/>
            <person name="Lopes M.R."/>
            <person name="Hittinger C.T."/>
            <person name="Goeker M."/>
            <person name="Salamov A.A."/>
            <person name="Wisecaver J.H."/>
            <person name="Long T.M."/>
            <person name="Calvey C.H."/>
            <person name="Aerts A.L."/>
            <person name="Barry K.W."/>
            <person name="Choi C."/>
            <person name="Clum A."/>
            <person name="Coughlan A.Y."/>
            <person name="Deshpande S."/>
            <person name="Douglass A.P."/>
            <person name="Hanson S.J."/>
            <person name="Klenk H.-P."/>
            <person name="LaButti K.M."/>
            <person name="Lapidus A."/>
            <person name="Lindquist E.A."/>
            <person name="Lipzen A.M."/>
            <person name="Meier-Kolthoff J.P."/>
            <person name="Ohm R.A."/>
            <person name="Otillar R.P."/>
            <person name="Pangilinan J.L."/>
            <person name="Peng Y."/>
            <person name="Rokas A."/>
            <person name="Rosa C.A."/>
            <person name="Scheuner C."/>
            <person name="Sibirny A.A."/>
            <person name="Slot J.C."/>
            <person name="Stielow J.B."/>
            <person name="Sun H."/>
            <person name="Kurtzman C.P."/>
            <person name="Blackwell M."/>
            <person name="Grigoriev I.V."/>
            <person name="Jeffries T.W."/>
        </authorList>
    </citation>
    <scope>NUCLEOTIDE SEQUENCE [LARGE SCALE GENOMIC DNA]</scope>
    <source>
        <strain evidence="2">NRRL Y-1626</strain>
    </source>
</reference>
<sequence length="318" mass="37063">MSSQPDYIARYELENMKLQMVPAQLNSRVFFGPLNSLTNLKFITDNNIKHFITVNIPTSLSMKYCEKIPLSLNEYTLLNFDSNLPGSTDGMNESLVNYSQVYSSILTNFIKNQLPDCADSLYSTSSLQHLANNIVTCVGYERLTVFNDFMTILHASDRNIYGNCLVVSSNGNDEDLFTLLVSIILKENITLDLDSVIQHIQTLRPSMRSICRNKIQYYQGFIQYCELIKSKSWNTLLRNEQLNRERKKVMEQRNFNYKRFEQESEIELSCQYYDDSFGDSRSDSEHKLMTPTSELDQVDSFKQQYPNRAFKRVRYLKE</sequence>
<proteinExistence type="predicted"/>
<accession>A0A1B7TB79</accession>
<evidence type="ECO:0008006" key="3">
    <source>
        <dbReference type="Google" id="ProtNLM"/>
    </source>
</evidence>
<evidence type="ECO:0000313" key="2">
    <source>
        <dbReference type="Proteomes" id="UP000092321"/>
    </source>
</evidence>
<keyword evidence="2" id="KW-1185">Reference proteome</keyword>